<dbReference type="Proteomes" id="UP001295444">
    <property type="component" value="Chromosome 06"/>
</dbReference>
<evidence type="ECO:0000259" key="8">
    <source>
        <dbReference type="PROSITE" id="PS50071"/>
    </source>
</evidence>
<feature type="domain" description="POU-specific" evidence="9">
    <location>
        <begin position="336"/>
        <end position="410"/>
    </location>
</feature>
<dbReference type="SUPFAM" id="SSF46689">
    <property type="entry name" value="Homeodomain-like"/>
    <property type="match status" value="1"/>
</dbReference>
<evidence type="ECO:0000256" key="2">
    <source>
        <dbReference type="ARBA" id="ARBA00023125"/>
    </source>
</evidence>
<dbReference type="PROSITE" id="PS50071">
    <property type="entry name" value="HOMEOBOX_2"/>
    <property type="match status" value="1"/>
</dbReference>
<dbReference type="PRINTS" id="PR00028">
    <property type="entry name" value="POUDOMAIN"/>
</dbReference>
<dbReference type="InterPro" id="IPR017970">
    <property type="entry name" value="Homeobox_CS"/>
</dbReference>
<feature type="region of interest" description="Disordered" evidence="7">
    <location>
        <begin position="1"/>
        <end position="39"/>
    </location>
</feature>
<evidence type="ECO:0000259" key="9">
    <source>
        <dbReference type="PROSITE" id="PS51179"/>
    </source>
</evidence>
<feature type="domain" description="Homeobox" evidence="8">
    <location>
        <begin position="428"/>
        <end position="488"/>
    </location>
</feature>
<feature type="compositionally biased region" description="Polar residues" evidence="7">
    <location>
        <begin position="61"/>
        <end position="80"/>
    </location>
</feature>
<accession>A0AAD1SHA2</accession>
<evidence type="ECO:0000256" key="5">
    <source>
        <dbReference type="PROSITE-ProRule" id="PRU00108"/>
    </source>
</evidence>
<proteinExistence type="predicted"/>
<dbReference type="SUPFAM" id="SSF47413">
    <property type="entry name" value="lambda repressor-like DNA-binding domains"/>
    <property type="match status" value="1"/>
</dbReference>
<keyword evidence="2 5" id="KW-0238">DNA-binding</keyword>
<dbReference type="Pfam" id="PF00157">
    <property type="entry name" value="Pou"/>
    <property type="match status" value="1"/>
</dbReference>
<dbReference type="GO" id="GO:0000981">
    <property type="term" value="F:DNA-binding transcription factor activity, RNA polymerase II-specific"/>
    <property type="evidence" value="ECO:0007669"/>
    <property type="project" value="InterPro"/>
</dbReference>
<dbReference type="Pfam" id="PF00046">
    <property type="entry name" value="Homeodomain"/>
    <property type="match status" value="1"/>
</dbReference>
<dbReference type="Gene3D" id="1.10.10.60">
    <property type="entry name" value="Homeodomain-like"/>
    <property type="match status" value="1"/>
</dbReference>
<feature type="DNA-binding region" description="Homeobox" evidence="5">
    <location>
        <begin position="430"/>
        <end position="489"/>
    </location>
</feature>
<dbReference type="SMART" id="SM00389">
    <property type="entry name" value="HOX"/>
    <property type="match status" value="1"/>
</dbReference>
<organism evidence="10 11">
    <name type="scientific">Pelobates cultripes</name>
    <name type="common">Western spadefoot toad</name>
    <dbReference type="NCBI Taxonomy" id="61616"/>
    <lineage>
        <taxon>Eukaryota</taxon>
        <taxon>Metazoa</taxon>
        <taxon>Chordata</taxon>
        <taxon>Craniata</taxon>
        <taxon>Vertebrata</taxon>
        <taxon>Euteleostomi</taxon>
        <taxon>Amphibia</taxon>
        <taxon>Batrachia</taxon>
        <taxon>Anura</taxon>
        <taxon>Pelobatoidea</taxon>
        <taxon>Pelobatidae</taxon>
        <taxon>Pelobates</taxon>
    </lineage>
</organism>
<evidence type="ECO:0000256" key="1">
    <source>
        <dbReference type="ARBA" id="ARBA00004123"/>
    </source>
</evidence>
<dbReference type="PROSITE" id="PS51179">
    <property type="entry name" value="POU_3"/>
    <property type="match status" value="1"/>
</dbReference>
<dbReference type="EMBL" id="OW240917">
    <property type="protein sequence ID" value="CAH2301509.1"/>
    <property type="molecule type" value="Genomic_DNA"/>
</dbReference>
<dbReference type="InterPro" id="IPR010982">
    <property type="entry name" value="Lambda_DNA-bd_dom_sf"/>
</dbReference>
<dbReference type="GO" id="GO:0000978">
    <property type="term" value="F:RNA polymerase II cis-regulatory region sequence-specific DNA binding"/>
    <property type="evidence" value="ECO:0007669"/>
    <property type="project" value="TreeGrafter"/>
</dbReference>
<evidence type="ECO:0000256" key="3">
    <source>
        <dbReference type="ARBA" id="ARBA00023155"/>
    </source>
</evidence>
<reference evidence="10" key="1">
    <citation type="submission" date="2022-03" db="EMBL/GenBank/DDBJ databases">
        <authorList>
            <person name="Alioto T."/>
            <person name="Alioto T."/>
            <person name="Gomez Garrido J."/>
        </authorList>
    </citation>
    <scope>NUCLEOTIDE SEQUENCE</scope>
</reference>
<feature type="region of interest" description="Disordered" evidence="7">
    <location>
        <begin position="59"/>
        <end position="80"/>
    </location>
</feature>
<gene>
    <name evidence="10" type="ORF">PECUL_23A061657</name>
</gene>
<dbReference type="InterPro" id="IPR001356">
    <property type="entry name" value="HD"/>
</dbReference>
<keyword evidence="3 5" id="KW-0371">Homeobox</keyword>
<dbReference type="PANTHER" id="PTHR11636">
    <property type="entry name" value="POU DOMAIN"/>
    <property type="match status" value="1"/>
</dbReference>
<protein>
    <submittedName>
        <fullName evidence="10">POU domain, class 5, transcription factor -like</fullName>
    </submittedName>
</protein>
<evidence type="ECO:0000256" key="7">
    <source>
        <dbReference type="SAM" id="MobiDB-lite"/>
    </source>
</evidence>
<dbReference type="GO" id="GO:0005634">
    <property type="term" value="C:nucleus"/>
    <property type="evidence" value="ECO:0007669"/>
    <property type="project" value="UniProtKB-SubCell"/>
</dbReference>
<sequence>MENNYFFTNEEGSDPQVPPPEYETYQENTQGVTGMGHPPSSQYMQAHPEITPDYEDFIQQDDGQFPSQSTKTKNQVPQYHNSSTQPNAYYAMNSGQPLIPPPNPYDIPGYLNQVSPHQATSPVSMNRPTSPQAMYYAAHAGQVNYPMHHFQKPSLARAESCMPTSTISSAWNCTPSNTISSAWNGTPASTISWVGNCTPTSTLSRAFNCTPSNTISSAWNGTPTSTISSACCYTTTSTKSRAGSFATRSTISRDGSFTTRSAISSAWNGTSTSTISRAGSFAPTSTISMALERTPTSTISSALSRTPTNTISVTGNCTITRTIPQASTGKVVSNVEDASSMSELKEFAQNVKKRRYLLGFTQENVGNGLGVLYDQHFSQTTISKFEDVKLTLTNMRKLKPVLKRFYDEVETNAASREIVDRGEKPNNSVKRKKRTFIDEKTKQKLEENYKWFPHPNKVEIESISTETQLTCDVVNTWFCNRRQKEKKELNKCLKEEAVASGNFAQPSSAPNTGTCAMPPVAVPQPCLIDMTGSNRTSYMAINDQNEQFIQHAMQSMPPGNYTQ</sequence>
<evidence type="ECO:0000313" key="10">
    <source>
        <dbReference type="EMBL" id="CAH2301509.1"/>
    </source>
</evidence>
<name>A0AAD1SHA2_PELCU</name>
<evidence type="ECO:0000256" key="4">
    <source>
        <dbReference type="ARBA" id="ARBA00023242"/>
    </source>
</evidence>
<dbReference type="PROSITE" id="PS00027">
    <property type="entry name" value="HOMEOBOX_1"/>
    <property type="match status" value="1"/>
</dbReference>
<keyword evidence="11" id="KW-1185">Reference proteome</keyword>
<dbReference type="SMART" id="SM00352">
    <property type="entry name" value="POU"/>
    <property type="match status" value="1"/>
</dbReference>
<comment type="subcellular location">
    <subcellularLocation>
        <location evidence="1 5 6">Nucleus</location>
    </subcellularLocation>
</comment>
<dbReference type="Gene3D" id="1.10.260.40">
    <property type="entry name" value="lambda repressor-like DNA-binding domains"/>
    <property type="match status" value="1"/>
</dbReference>
<dbReference type="AlphaFoldDB" id="A0AAD1SHA2"/>
<evidence type="ECO:0000256" key="6">
    <source>
        <dbReference type="RuleBase" id="RU000682"/>
    </source>
</evidence>
<dbReference type="InterPro" id="IPR009057">
    <property type="entry name" value="Homeodomain-like_sf"/>
</dbReference>
<dbReference type="InterPro" id="IPR050255">
    <property type="entry name" value="POU_domain_TF"/>
</dbReference>
<dbReference type="InterPro" id="IPR000327">
    <property type="entry name" value="POU_dom"/>
</dbReference>
<dbReference type="InterPro" id="IPR013847">
    <property type="entry name" value="POU"/>
</dbReference>
<dbReference type="CDD" id="cd00086">
    <property type="entry name" value="homeodomain"/>
    <property type="match status" value="1"/>
</dbReference>
<keyword evidence="4 5" id="KW-0539">Nucleus</keyword>
<evidence type="ECO:0000313" key="11">
    <source>
        <dbReference type="Proteomes" id="UP001295444"/>
    </source>
</evidence>
<dbReference type="PANTHER" id="PTHR11636:SF137">
    <property type="entry name" value="HOMEOBOX PROTEIN CEH-18"/>
    <property type="match status" value="1"/>
</dbReference>